<dbReference type="SFLD" id="SFLDG01067">
    <property type="entry name" value="SPASM/twitch_domain_containing"/>
    <property type="match status" value="1"/>
</dbReference>
<evidence type="ECO:0000259" key="7">
    <source>
        <dbReference type="Pfam" id="PF04055"/>
    </source>
</evidence>
<keyword evidence="9" id="KW-1185">Reference proteome</keyword>
<dbReference type="PANTHER" id="PTHR43273:SF8">
    <property type="entry name" value="RADICAL SAM DOMAIN PROTEIN"/>
    <property type="match status" value="1"/>
</dbReference>
<evidence type="ECO:0000256" key="1">
    <source>
        <dbReference type="ARBA" id="ARBA00001966"/>
    </source>
</evidence>
<comment type="caution">
    <text evidence="8">The sequence shown here is derived from an EMBL/GenBank/DDBJ whole genome shotgun (WGS) entry which is preliminary data.</text>
</comment>
<protein>
    <submittedName>
        <fullName evidence="8">Radical SAM peptide maturase, CXXX-repeat target family</fullName>
    </submittedName>
</protein>
<dbReference type="SFLD" id="SFLDG01386">
    <property type="entry name" value="main_SPASM_domain-containing"/>
    <property type="match status" value="1"/>
</dbReference>
<dbReference type="InterPro" id="IPR007197">
    <property type="entry name" value="rSAM"/>
</dbReference>
<dbReference type="SFLD" id="SFLDS00029">
    <property type="entry name" value="Radical_SAM"/>
    <property type="match status" value="1"/>
</dbReference>
<dbReference type="GO" id="GO:0051539">
    <property type="term" value="F:4 iron, 4 sulfur cluster binding"/>
    <property type="evidence" value="ECO:0007669"/>
    <property type="project" value="UniProtKB-KW"/>
</dbReference>
<dbReference type="GO" id="GO:0046872">
    <property type="term" value="F:metal ion binding"/>
    <property type="evidence" value="ECO:0007669"/>
    <property type="project" value="UniProtKB-KW"/>
</dbReference>
<dbReference type="InterPro" id="IPR023867">
    <property type="entry name" value="Sulphatase_maturase_rSAM"/>
</dbReference>
<dbReference type="InterPro" id="IPR026401">
    <property type="entry name" value="CXXX_matur"/>
</dbReference>
<proteinExistence type="predicted"/>
<accession>A0A6M0H4H3</accession>
<dbReference type="RefSeq" id="WP_199870024.1">
    <property type="nucleotide sequence ID" value="NZ_JAAGPU010000016.1"/>
</dbReference>
<dbReference type="EMBL" id="JAAGPU010000016">
    <property type="protein sequence ID" value="NEU05134.1"/>
    <property type="molecule type" value="Genomic_DNA"/>
</dbReference>
<dbReference type="PANTHER" id="PTHR43273">
    <property type="entry name" value="ANAEROBIC SULFATASE-MATURATING ENZYME HOMOLOG ASLB-RELATED"/>
    <property type="match status" value="1"/>
</dbReference>
<dbReference type="GO" id="GO:0016491">
    <property type="term" value="F:oxidoreductase activity"/>
    <property type="evidence" value="ECO:0007669"/>
    <property type="project" value="InterPro"/>
</dbReference>
<keyword evidence="5" id="KW-0408">Iron</keyword>
<keyword evidence="3" id="KW-0949">S-adenosyl-L-methionine</keyword>
<evidence type="ECO:0000256" key="4">
    <source>
        <dbReference type="ARBA" id="ARBA00022723"/>
    </source>
</evidence>
<keyword evidence="6" id="KW-0411">Iron-sulfur</keyword>
<keyword evidence="2" id="KW-0004">4Fe-4S</keyword>
<dbReference type="InterPro" id="IPR058240">
    <property type="entry name" value="rSAM_sf"/>
</dbReference>
<evidence type="ECO:0000313" key="8">
    <source>
        <dbReference type="EMBL" id="NEU05134.1"/>
    </source>
</evidence>
<evidence type="ECO:0000256" key="3">
    <source>
        <dbReference type="ARBA" id="ARBA00022691"/>
    </source>
</evidence>
<evidence type="ECO:0000256" key="2">
    <source>
        <dbReference type="ARBA" id="ARBA00022485"/>
    </source>
</evidence>
<organism evidence="8 9">
    <name type="scientific">Clostridium senegalense</name>
    <dbReference type="NCBI Taxonomy" id="1465809"/>
    <lineage>
        <taxon>Bacteria</taxon>
        <taxon>Bacillati</taxon>
        <taxon>Bacillota</taxon>
        <taxon>Clostridia</taxon>
        <taxon>Eubacteriales</taxon>
        <taxon>Clostridiaceae</taxon>
        <taxon>Clostridium</taxon>
    </lineage>
</organism>
<dbReference type="InterPro" id="IPR026412">
    <property type="entry name" value="rSAM_Cxxx_rpt"/>
</dbReference>
<dbReference type="AlphaFoldDB" id="A0A6M0H4H3"/>
<gene>
    <name evidence="8" type="ORF">G3M99_09760</name>
</gene>
<dbReference type="InterPro" id="IPR000385">
    <property type="entry name" value="MoaA_NifB_PqqE_Fe-S-bd_CS"/>
</dbReference>
<dbReference type="Proteomes" id="UP000481872">
    <property type="component" value="Unassembled WGS sequence"/>
</dbReference>
<feature type="domain" description="Radical SAM core" evidence="7">
    <location>
        <begin position="28"/>
        <end position="171"/>
    </location>
</feature>
<dbReference type="SUPFAM" id="SSF102114">
    <property type="entry name" value="Radical SAM enzymes"/>
    <property type="match status" value="1"/>
</dbReference>
<evidence type="ECO:0000256" key="6">
    <source>
        <dbReference type="ARBA" id="ARBA00023014"/>
    </source>
</evidence>
<keyword evidence="4" id="KW-0479">Metal-binding</keyword>
<evidence type="ECO:0000313" key="9">
    <source>
        <dbReference type="Proteomes" id="UP000481872"/>
    </source>
</evidence>
<name>A0A6M0H4H3_9CLOT</name>
<comment type="cofactor">
    <cofactor evidence="1">
        <name>[4Fe-4S] cluster</name>
        <dbReference type="ChEBI" id="CHEBI:49883"/>
    </cofactor>
</comment>
<dbReference type="NCBIfam" id="TIGR04119">
    <property type="entry name" value="CXXX_matur"/>
    <property type="match status" value="1"/>
</dbReference>
<dbReference type="PROSITE" id="PS01305">
    <property type="entry name" value="MOAA_NIFB_PQQE"/>
    <property type="match status" value="1"/>
</dbReference>
<dbReference type="SFLD" id="SFLDG01384">
    <property type="entry name" value="thioether_bond_formation_requi"/>
    <property type="match status" value="1"/>
</dbReference>
<dbReference type="CDD" id="cd01335">
    <property type="entry name" value="Radical_SAM"/>
    <property type="match status" value="1"/>
</dbReference>
<evidence type="ECO:0000256" key="5">
    <source>
        <dbReference type="ARBA" id="ARBA00023004"/>
    </source>
</evidence>
<dbReference type="InterPro" id="IPR013785">
    <property type="entry name" value="Aldolase_TIM"/>
</dbReference>
<dbReference type="NCBIfam" id="TIGR04115">
    <property type="entry name" value="rSAM_Cxxx_rpt"/>
    <property type="match status" value="1"/>
</dbReference>
<reference evidence="8 9" key="1">
    <citation type="submission" date="2020-02" db="EMBL/GenBank/DDBJ databases">
        <title>Genome assembly of a novel Clostridium senegalense strain.</title>
        <authorList>
            <person name="Gupta T.B."/>
            <person name="Jauregui R."/>
            <person name="Maclean P."/>
            <person name="Nawarathana A."/>
            <person name="Brightwell G."/>
        </authorList>
    </citation>
    <scope>NUCLEOTIDE SEQUENCE [LARGE SCALE GENOMIC DNA]</scope>
    <source>
        <strain evidence="8 9">AGRFS4</strain>
    </source>
</reference>
<sequence length="707" mass="81594">MENSSIKMGQLEKAWRGFDGNAKTITFSVTEDCNLRCKYCYMSKKNNFKKMSFDTAKKAVDYILNDRKNFNSSSVVWDFIGGEPLLEINLIDKISDYIKQQMFLLDHPWFNSYRFSISTNGLLYDSSEVQRYIEKNRNHISIGISVDGNKTKHDMQRVFPNDTGSYDEVVKRVPLWLKQFPKSETKATFAHDDLPYIKDSVISLWNLGIKTVSANVIFEDVWEQGDDDIFEAQLKELADYIIENKFWNEYSVRFFDPKIGFPIDKEAKKSNFCGAGKMLAISADGKYYPCIRFVDFTLNNKTGLCIGDVDSGINYDKLRPFSVLSLESQSPKECVDCDVASGCAWCTGFNYDSADTNTVYQRATFICKMHKANVRANKYFWKKFENITGIESERKKANRTYYRKPKYLQIMMSDNVTPHCGYRNLKSENKFTSDETLNKAFKFAKENDFDTVILGKSKSNMQALSIIGSEEKKNQGYNIIVYDNNSKVKNDCGDIAILLVNKDNIDNINNMFSELCEDYKRINLILENIEEWGKVELEKYKMELEKLKENIIIQYKDGLEPKLNILTDRMNREDMCNCTAGEDTFALAPNGKIYICPAFYYDNPENFIGDLEKGINIKNNHLMKSETAGICQQCDAYQCRNCKYLNKKLTNEYNIPSKIQCTISHLERNMSREIQNELVSLGVLKDCNLIPKINYLDPLEKISKKGV</sequence>
<dbReference type="Gene3D" id="3.20.20.70">
    <property type="entry name" value="Aldolase class I"/>
    <property type="match status" value="2"/>
</dbReference>
<dbReference type="Pfam" id="PF04055">
    <property type="entry name" value="Radical_SAM"/>
    <property type="match status" value="1"/>
</dbReference>